<keyword evidence="8" id="KW-1185">Reference proteome</keyword>
<dbReference type="Proteomes" id="UP000238362">
    <property type="component" value="Unassembled WGS sequence"/>
</dbReference>
<dbReference type="Pfam" id="PF01656">
    <property type="entry name" value="CbiA"/>
    <property type="match status" value="1"/>
</dbReference>
<evidence type="ECO:0000259" key="5">
    <source>
        <dbReference type="Pfam" id="PF01656"/>
    </source>
</evidence>
<dbReference type="AlphaFoldDB" id="A0A2T0LWN3"/>
<evidence type="ECO:0000256" key="4">
    <source>
        <dbReference type="HAMAP-Rule" id="MF_00028"/>
    </source>
</evidence>
<keyword evidence="3 4" id="KW-0315">Glutamine amidotransferase</keyword>
<dbReference type="SUPFAM" id="SSF52317">
    <property type="entry name" value="Class I glutamine amidotransferase-like"/>
    <property type="match status" value="1"/>
</dbReference>
<reference evidence="7 8" key="1">
    <citation type="submission" date="2018-03" db="EMBL/GenBank/DDBJ databases">
        <title>Genomic Encyclopedia of Type Strains, Phase III (KMG-III): the genomes of soil and plant-associated and newly described type strains.</title>
        <authorList>
            <person name="Whitman W."/>
        </authorList>
    </citation>
    <scope>NUCLEOTIDE SEQUENCE [LARGE SCALE GENOMIC DNA]</scope>
    <source>
        <strain evidence="7 8">CGMCC 4.7125</strain>
    </source>
</reference>
<protein>
    <recommendedName>
        <fullName evidence="4">Cobyric acid synthase</fullName>
    </recommendedName>
</protein>
<dbReference type="PROSITE" id="PS51274">
    <property type="entry name" value="GATASE_COBBQ"/>
    <property type="match status" value="1"/>
</dbReference>
<dbReference type="HAMAP" id="MF_00028">
    <property type="entry name" value="CobQ"/>
    <property type="match status" value="1"/>
</dbReference>
<comment type="function">
    <text evidence="4">Catalyzes amidations at positions B, D, E, and G on adenosylcobyrinic A,C-diamide. NH(2) groups are provided by glutamine, and one molecule of ATP is hydrogenolyzed for each amidation.</text>
</comment>
<dbReference type="Gene3D" id="3.40.50.880">
    <property type="match status" value="1"/>
</dbReference>
<feature type="active site" description="Nucleophile" evidence="4">
    <location>
        <position position="355"/>
    </location>
</feature>
<name>A0A2T0LWN3_9PSEU</name>
<dbReference type="InterPro" id="IPR047045">
    <property type="entry name" value="CobQ_N"/>
</dbReference>
<dbReference type="SUPFAM" id="SSF52540">
    <property type="entry name" value="P-loop containing nucleoside triphosphate hydrolases"/>
    <property type="match status" value="1"/>
</dbReference>
<proteinExistence type="inferred from homology"/>
<dbReference type="GO" id="GO:0015420">
    <property type="term" value="F:ABC-type vitamin B12 transporter activity"/>
    <property type="evidence" value="ECO:0007669"/>
    <property type="project" value="UniProtKB-UniRule"/>
</dbReference>
<dbReference type="InterPro" id="IPR011698">
    <property type="entry name" value="GATase_3"/>
</dbReference>
<dbReference type="PANTHER" id="PTHR21343">
    <property type="entry name" value="DETHIOBIOTIN SYNTHETASE"/>
    <property type="match status" value="1"/>
</dbReference>
<dbReference type="InterPro" id="IPR002586">
    <property type="entry name" value="CobQ/CobB/MinD/ParA_Nub-bd_dom"/>
</dbReference>
<evidence type="ECO:0000313" key="8">
    <source>
        <dbReference type="Proteomes" id="UP000238362"/>
    </source>
</evidence>
<keyword evidence="2 4" id="KW-0169">Cobalamin biosynthesis</keyword>
<dbReference type="NCBIfam" id="NF001989">
    <property type="entry name" value="PRK00784.1"/>
    <property type="match status" value="1"/>
</dbReference>
<feature type="domain" description="CobQ/CobB/MinD/ParA nucleotide binding" evidence="5">
    <location>
        <begin position="27"/>
        <end position="248"/>
    </location>
</feature>
<dbReference type="InterPro" id="IPR033949">
    <property type="entry name" value="CobQ_GATase1"/>
</dbReference>
<dbReference type="InterPro" id="IPR027417">
    <property type="entry name" value="P-loop_NTPase"/>
</dbReference>
<feature type="active site" evidence="4">
    <location>
        <position position="441"/>
    </location>
</feature>
<evidence type="ECO:0000313" key="7">
    <source>
        <dbReference type="EMBL" id="PRX48432.1"/>
    </source>
</evidence>
<dbReference type="UniPathway" id="UPA00148"/>
<evidence type="ECO:0000256" key="2">
    <source>
        <dbReference type="ARBA" id="ARBA00022573"/>
    </source>
</evidence>
<dbReference type="Pfam" id="PF07685">
    <property type="entry name" value="GATase_3"/>
    <property type="match status" value="1"/>
</dbReference>
<evidence type="ECO:0000256" key="1">
    <source>
        <dbReference type="ARBA" id="ARBA00004953"/>
    </source>
</evidence>
<sequence>MSLNRVEYVVTKGFCEAVPVTVQGGLLVAGTTSDAGKSTVTAGLCRWLARQGVRVAPFKAQNMSNNSMVCPDGTEIGRAQWLQAVAAGVRPESAMNPVLLKPGGDRRSHVVLRGRPWGELAAGDWAGGRRELAAAALRALTELRERFDVVLCEGAGSPAEINLRDGDYVNMGLARAADLPVLVVGDIDRGGLLAALAGTVAVLDPADQAHVAAFLVNKFRGDAALLEPGLRSLTELTGRPVLGVLPWLPGAWLDSEDALAIAGWSGHRRGAGATLRVAAVRLPRVSNATDLDPLAAEPGVSVTVTADPDVVAAADVAILPGSRSTVEDLRWLRERGIERAVRDRAERGRPVLGICGGCQMLAESITDDVESGAGTVPGLGLLPLAVRFRPDKTLTTPSTTWRGHPVRGYEIHHGRTEVRPGDAEPFLDGRRRGAVWGTMWHGIFENDAFRRAWLAEAAAQAGVAWAAAEAPGFGERREAMLDRLADAVEEHVDTAALLDLISGGVPAGLPRVRLGTG</sequence>
<evidence type="ECO:0000256" key="3">
    <source>
        <dbReference type="ARBA" id="ARBA00022962"/>
    </source>
</evidence>
<dbReference type="GO" id="GO:0009236">
    <property type="term" value="P:cobalamin biosynthetic process"/>
    <property type="evidence" value="ECO:0007669"/>
    <property type="project" value="UniProtKB-UniRule"/>
</dbReference>
<gene>
    <name evidence="4" type="primary">cobQ</name>
    <name evidence="7" type="ORF">B0I33_104248</name>
</gene>
<accession>A0A2T0LWN3</accession>
<dbReference type="NCBIfam" id="TIGR00313">
    <property type="entry name" value="cobQ"/>
    <property type="match status" value="1"/>
</dbReference>
<comment type="similarity">
    <text evidence="4">Belongs to the CobB/CobQ family. CobQ subfamily.</text>
</comment>
<dbReference type="InterPro" id="IPR004459">
    <property type="entry name" value="CobQ_synth"/>
</dbReference>
<dbReference type="CDD" id="cd01750">
    <property type="entry name" value="GATase1_CobQ"/>
    <property type="match status" value="1"/>
</dbReference>
<dbReference type="Gene3D" id="3.40.50.300">
    <property type="entry name" value="P-loop containing nucleotide triphosphate hydrolases"/>
    <property type="match status" value="1"/>
</dbReference>
<evidence type="ECO:0000259" key="6">
    <source>
        <dbReference type="Pfam" id="PF07685"/>
    </source>
</evidence>
<dbReference type="EMBL" id="PVNH01000004">
    <property type="protein sequence ID" value="PRX48432.1"/>
    <property type="molecule type" value="Genomic_DNA"/>
</dbReference>
<dbReference type="GO" id="GO:0003824">
    <property type="term" value="F:catalytic activity"/>
    <property type="evidence" value="ECO:0007669"/>
    <property type="project" value="InterPro"/>
</dbReference>
<dbReference type="CDD" id="cd05389">
    <property type="entry name" value="CobQ_N"/>
    <property type="match status" value="1"/>
</dbReference>
<comment type="pathway">
    <text evidence="1 4">Cofactor biosynthesis; adenosylcobalamin biosynthesis.</text>
</comment>
<feature type="domain" description="CobB/CobQ-like glutamine amidotransferase" evidence="6">
    <location>
        <begin position="276"/>
        <end position="448"/>
    </location>
</feature>
<dbReference type="PANTHER" id="PTHR21343:SF1">
    <property type="entry name" value="COBYRIC ACID SYNTHASE"/>
    <property type="match status" value="1"/>
</dbReference>
<organism evidence="7 8">
    <name type="scientific">Prauserella shujinwangii</name>
    <dbReference type="NCBI Taxonomy" id="1453103"/>
    <lineage>
        <taxon>Bacteria</taxon>
        <taxon>Bacillati</taxon>
        <taxon>Actinomycetota</taxon>
        <taxon>Actinomycetes</taxon>
        <taxon>Pseudonocardiales</taxon>
        <taxon>Pseudonocardiaceae</taxon>
        <taxon>Prauserella</taxon>
    </lineage>
</organism>
<comment type="caution">
    <text evidence="7">The sequence shown here is derived from an EMBL/GenBank/DDBJ whole genome shotgun (WGS) entry which is preliminary data.</text>
</comment>
<dbReference type="InterPro" id="IPR029062">
    <property type="entry name" value="Class_I_gatase-like"/>
</dbReference>